<dbReference type="Pfam" id="PF25251">
    <property type="entry name" value="DUF7853"/>
    <property type="match status" value="1"/>
</dbReference>
<evidence type="ECO:0000313" key="2">
    <source>
        <dbReference type="Proteomes" id="UP001056855"/>
    </source>
</evidence>
<evidence type="ECO:0000313" key="1">
    <source>
        <dbReference type="EMBL" id="UTF54628.1"/>
    </source>
</evidence>
<gene>
    <name evidence="1" type="ORF">NGM29_04965</name>
</gene>
<sequence>MSTPPQEADSRTVDLTREERWVVHHALVQRADTYLEDERTVPAWLVQVVESIEADHDTITVRQGQKLISLLRGDCVSIPDADQEAVDGVLVELEAALV</sequence>
<accession>A0A9E7SY21</accession>
<dbReference type="AlphaFoldDB" id="A0A9E7SY21"/>
<dbReference type="EMBL" id="CP100355">
    <property type="protein sequence ID" value="UTF54628.1"/>
    <property type="molecule type" value="Genomic_DNA"/>
</dbReference>
<dbReference type="KEGG" id="sawl:NGM29_04965"/>
<dbReference type="RefSeq" id="WP_254159326.1">
    <property type="nucleotide sequence ID" value="NZ_CP100355.1"/>
</dbReference>
<dbReference type="Proteomes" id="UP001056855">
    <property type="component" value="Chromosome"/>
</dbReference>
<protein>
    <submittedName>
        <fullName evidence="1">Uncharacterized protein</fullName>
    </submittedName>
</protein>
<keyword evidence="2" id="KW-1185">Reference proteome</keyword>
<dbReference type="GeneID" id="73289373"/>
<proteinExistence type="predicted"/>
<reference evidence="1" key="1">
    <citation type="submission" date="2022-06" db="EMBL/GenBank/DDBJ databases">
        <title>Diverse halophilic archaea isolated from saline environments.</title>
        <authorList>
            <person name="Cui H.-L."/>
        </authorList>
    </citation>
    <scope>NUCLEOTIDE SEQUENCE</scope>
    <source>
        <strain evidence="1">WLHS1</strain>
    </source>
</reference>
<name>A0A9E7SY21_9EURY</name>
<dbReference type="InterPro" id="IPR057175">
    <property type="entry name" value="DUF7853"/>
</dbReference>
<organism evidence="1 2">
    <name type="scientific">Natronosalvus rutilus</name>
    <dbReference type="NCBI Taxonomy" id="2953753"/>
    <lineage>
        <taxon>Archaea</taxon>
        <taxon>Methanobacteriati</taxon>
        <taxon>Methanobacteriota</taxon>
        <taxon>Stenosarchaea group</taxon>
        <taxon>Halobacteria</taxon>
        <taxon>Halobacteriales</taxon>
        <taxon>Natrialbaceae</taxon>
        <taxon>Natronosalvus</taxon>
    </lineage>
</organism>